<dbReference type="Gene3D" id="1.10.10.10">
    <property type="entry name" value="Winged helix-like DNA-binding domain superfamily/Winged helix DNA-binding domain"/>
    <property type="match status" value="1"/>
</dbReference>
<dbReference type="AlphaFoldDB" id="A0A853B496"/>
<proteinExistence type="predicted"/>
<keyword evidence="3" id="KW-0238">DNA-binding</keyword>
<name>A0A853B496_9PSEU</name>
<protein>
    <submittedName>
        <fullName evidence="3">DNA-binding MarR family transcriptional regulator</fullName>
    </submittedName>
</protein>
<gene>
    <name evidence="3" type="ORF">HNR02_002769</name>
</gene>
<dbReference type="InterPro" id="IPR036388">
    <property type="entry name" value="WH-like_DNA-bd_sf"/>
</dbReference>
<sequence length="199" mass="21869">MPGAEQGRGLGQHVLAPPGDGHRVTGPGEPRRDGVDAIQQAWLRERPGTPVGSIGVITRIWWIGKLLDEERRATHQRTGMDAATLDLLSTLRREGEPYRLPPGELARRSLVSAGAISQRVARAEREGHVRRLRSTEDGRGVLVELTAQGHAAIEHTVDDLLTHEEGLLRALTPEERTTPAGLLRRLLADLTEIRQRARG</sequence>
<dbReference type="Pfam" id="PF12802">
    <property type="entry name" value="MarR_2"/>
    <property type="match status" value="1"/>
</dbReference>
<dbReference type="InterPro" id="IPR039422">
    <property type="entry name" value="MarR/SlyA-like"/>
</dbReference>
<dbReference type="GO" id="GO:0006950">
    <property type="term" value="P:response to stress"/>
    <property type="evidence" value="ECO:0007669"/>
    <property type="project" value="TreeGrafter"/>
</dbReference>
<dbReference type="PRINTS" id="PR00598">
    <property type="entry name" value="HTHMARR"/>
</dbReference>
<evidence type="ECO:0000313" key="4">
    <source>
        <dbReference type="Proteomes" id="UP000549616"/>
    </source>
</evidence>
<dbReference type="PANTHER" id="PTHR33164:SF104">
    <property type="entry name" value="TRANSCRIPTIONAL REGULATORY PROTEIN"/>
    <property type="match status" value="1"/>
</dbReference>
<feature type="compositionally biased region" description="Gly residues" evidence="1">
    <location>
        <begin position="1"/>
        <end position="10"/>
    </location>
</feature>
<feature type="domain" description="HTH marR-type" evidence="2">
    <location>
        <begin position="53"/>
        <end position="188"/>
    </location>
</feature>
<evidence type="ECO:0000259" key="2">
    <source>
        <dbReference type="PROSITE" id="PS50995"/>
    </source>
</evidence>
<reference evidence="3 4" key="1">
    <citation type="submission" date="2020-07" db="EMBL/GenBank/DDBJ databases">
        <title>Sequencing the genomes of 1000 actinobacteria strains.</title>
        <authorList>
            <person name="Klenk H.-P."/>
        </authorList>
    </citation>
    <scope>NUCLEOTIDE SEQUENCE [LARGE SCALE GENOMIC DNA]</scope>
    <source>
        <strain evidence="3 4">DSM 104006</strain>
    </source>
</reference>
<dbReference type="PROSITE" id="PS50995">
    <property type="entry name" value="HTH_MARR_2"/>
    <property type="match status" value="1"/>
</dbReference>
<organism evidence="3 4">
    <name type="scientific">Amycolatopsis endophytica</name>
    <dbReference type="NCBI Taxonomy" id="860233"/>
    <lineage>
        <taxon>Bacteria</taxon>
        <taxon>Bacillati</taxon>
        <taxon>Actinomycetota</taxon>
        <taxon>Actinomycetes</taxon>
        <taxon>Pseudonocardiales</taxon>
        <taxon>Pseudonocardiaceae</taxon>
        <taxon>Amycolatopsis</taxon>
    </lineage>
</organism>
<accession>A0A853B496</accession>
<dbReference type="Proteomes" id="UP000549616">
    <property type="component" value="Unassembled WGS sequence"/>
</dbReference>
<dbReference type="SMART" id="SM00347">
    <property type="entry name" value="HTH_MARR"/>
    <property type="match status" value="1"/>
</dbReference>
<evidence type="ECO:0000313" key="3">
    <source>
        <dbReference type="EMBL" id="NYI89446.1"/>
    </source>
</evidence>
<keyword evidence="4" id="KW-1185">Reference proteome</keyword>
<dbReference type="PANTHER" id="PTHR33164">
    <property type="entry name" value="TRANSCRIPTIONAL REGULATOR, MARR FAMILY"/>
    <property type="match status" value="1"/>
</dbReference>
<dbReference type="SUPFAM" id="SSF46785">
    <property type="entry name" value="Winged helix' DNA-binding domain"/>
    <property type="match status" value="1"/>
</dbReference>
<dbReference type="EMBL" id="JACCFK010000001">
    <property type="protein sequence ID" value="NYI89446.1"/>
    <property type="molecule type" value="Genomic_DNA"/>
</dbReference>
<evidence type="ECO:0000256" key="1">
    <source>
        <dbReference type="SAM" id="MobiDB-lite"/>
    </source>
</evidence>
<dbReference type="InterPro" id="IPR000835">
    <property type="entry name" value="HTH_MarR-typ"/>
</dbReference>
<dbReference type="GO" id="GO:0003677">
    <property type="term" value="F:DNA binding"/>
    <property type="evidence" value="ECO:0007669"/>
    <property type="project" value="UniProtKB-KW"/>
</dbReference>
<feature type="region of interest" description="Disordered" evidence="1">
    <location>
        <begin position="1"/>
        <end position="32"/>
    </location>
</feature>
<dbReference type="InterPro" id="IPR036390">
    <property type="entry name" value="WH_DNA-bd_sf"/>
</dbReference>
<comment type="caution">
    <text evidence="3">The sequence shown here is derived from an EMBL/GenBank/DDBJ whole genome shotgun (WGS) entry which is preliminary data.</text>
</comment>
<dbReference type="GO" id="GO:0003700">
    <property type="term" value="F:DNA-binding transcription factor activity"/>
    <property type="evidence" value="ECO:0007669"/>
    <property type="project" value="InterPro"/>
</dbReference>